<dbReference type="SUPFAM" id="SSF48264">
    <property type="entry name" value="Cytochrome P450"/>
    <property type="match status" value="1"/>
</dbReference>
<dbReference type="OrthoDB" id="1470350at2759"/>
<reference evidence="1 2" key="1">
    <citation type="journal article" date="2010" name="Cell">
        <title>The genome of Naegleria gruberi illuminates early eukaryotic versatility.</title>
        <authorList>
            <person name="Fritz-Laylin L.K."/>
            <person name="Prochnik S.E."/>
            <person name="Ginger M.L."/>
            <person name="Dacks J.B."/>
            <person name="Carpenter M.L."/>
            <person name="Field M.C."/>
            <person name="Kuo A."/>
            <person name="Paredez A."/>
            <person name="Chapman J."/>
            <person name="Pham J."/>
            <person name="Shu S."/>
            <person name="Neupane R."/>
            <person name="Cipriano M."/>
            <person name="Mancuso J."/>
            <person name="Tu H."/>
            <person name="Salamov A."/>
            <person name="Lindquist E."/>
            <person name="Shapiro H."/>
            <person name="Lucas S."/>
            <person name="Grigoriev I.V."/>
            <person name="Cande W.Z."/>
            <person name="Fulton C."/>
            <person name="Rokhsar D.S."/>
            <person name="Dawson S.C."/>
        </authorList>
    </citation>
    <scope>NUCLEOTIDE SEQUENCE [LARGE SCALE GENOMIC DNA]</scope>
    <source>
        <strain evidence="1 2">NEG-M</strain>
    </source>
</reference>
<dbReference type="Pfam" id="PF00067">
    <property type="entry name" value="p450"/>
    <property type="match status" value="1"/>
</dbReference>
<name>D2VJQ4_NAEGR</name>
<dbReference type="GO" id="GO:0016705">
    <property type="term" value="F:oxidoreductase activity, acting on paired donors, with incorporation or reduction of molecular oxygen"/>
    <property type="evidence" value="ECO:0007669"/>
    <property type="project" value="InterPro"/>
</dbReference>
<dbReference type="InterPro" id="IPR001128">
    <property type="entry name" value="Cyt_P450"/>
</dbReference>
<accession>D2VJQ4</accession>
<dbReference type="InParanoid" id="D2VJQ4"/>
<dbReference type="GO" id="GO:0004497">
    <property type="term" value="F:monooxygenase activity"/>
    <property type="evidence" value="ECO:0007669"/>
    <property type="project" value="InterPro"/>
</dbReference>
<sequence length="205" mass="23016">MFALVAYTLLAILLTALISLSFRLYQNYSKVKNIPGSWQLMNFVKRVPIIASHFFLGSHHSMYQLTQEKGDSKTKTVRVSMLKTNLISICDRDLLKELLVAKGHNFVKEPDMYDPFNLFGVNILSALDANSETWKNHHRVANSAFSPKNLEFVALVASESVDLMRRTKWDKEIKSGSVGAGVLIDSTADFSDITLGEFIVSNLNL</sequence>
<dbReference type="Gene3D" id="1.10.630.10">
    <property type="entry name" value="Cytochrome P450"/>
    <property type="match status" value="1"/>
</dbReference>
<dbReference type="Proteomes" id="UP000006671">
    <property type="component" value="Unassembled WGS sequence"/>
</dbReference>
<dbReference type="GeneID" id="8854508"/>
<dbReference type="AlphaFoldDB" id="D2VJQ4"/>
<proteinExistence type="predicted"/>
<protein>
    <submittedName>
        <fullName evidence="1">Predicted protein</fullName>
    </submittedName>
</protein>
<keyword evidence="2" id="KW-1185">Reference proteome</keyword>
<dbReference type="RefSeq" id="XP_002675815.1">
    <property type="nucleotide sequence ID" value="XM_002675769.1"/>
</dbReference>
<evidence type="ECO:0000313" key="2">
    <source>
        <dbReference type="Proteomes" id="UP000006671"/>
    </source>
</evidence>
<dbReference type="EMBL" id="GG738876">
    <property type="protein sequence ID" value="EFC43071.1"/>
    <property type="molecule type" value="Genomic_DNA"/>
</dbReference>
<dbReference type="GO" id="GO:0020037">
    <property type="term" value="F:heme binding"/>
    <property type="evidence" value="ECO:0007669"/>
    <property type="project" value="InterPro"/>
</dbReference>
<organism evidence="2">
    <name type="scientific">Naegleria gruberi</name>
    <name type="common">Amoeba</name>
    <dbReference type="NCBI Taxonomy" id="5762"/>
    <lineage>
        <taxon>Eukaryota</taxon>
        <taxon>Discoba</taxon>
        <taxon>Heterolobosea</taxon>
        <taxon>Tetramitia</taxon>
        <taxon>Eutetramitia</taxon>
        <taxon>Vahlkampfiidae</taxon>
        <taxon>Naegleria</taxon>
    </lineage>
</organism>
<dbReference type="GO" id="GO:0005506">
    <property type="term" value="F:iron ion binding"/>
    <property type="evidence" value="ECO:0007669"/>
    <property type="project" value="InterPro"/>
</dbReference>
<gene>
    <name evidence="1" type="ORF">NAEGRDRAFT_69123</name>
</gene>
<dbReference type="KEGG" id="ngr:NAEGRDRAFT_69123"/>
<dbReference type="VEuPathDB" id="AmoebaDB:NAEGRDRAFT_69123"/>
<dbReference type="InterPro" id="IPR036396">
    <property type="entry name" value="Cyt_P450_sf"/>
</dbReference>
<evidence type="ECO:0000313" key="1">
    <source>
        <dbReference type="EMBL" id="EFC43071.1"/>
    </source>
</evidence>